<evidence type="ECO:0000256" key="9">
    <source>
        <dbReference type="ARBA" id="ARBA00038345"/>
    </source>
</evidence>
<dbReference type="InterPro" id="IPR011761">
    <property type="entry name" value="ATP-grasp"/>
</dbReference>
<dbReference type="PANTHER" id="PTHR43472">
    <property type="entry name" value="PHOSPHORIBOSYLAMINE--GLYCINE LIGASE"/>
    <property type="match status" value="1"/>
</dbReference>
<dbReference type="InterPro" id="IPR000115">
    <property type="entry name" value="PRibGlycinamide_synth"/>
</dbReference>
<evidence type="ECO:0000256" key="3">
    <source>
        <dbReference type="ARBA" id="ARBA00022598"/>
    </source>
</evidence>
<dbReference type="Gene3D" id="3.40.50.20">
    <property type="match status" value="1"/>
</dbReference>
<dbReference type="PROSITE" id="PS00184">
    <property type="entry name" value="GARS"/>
    <property type="match status" value="1"/>
</dbReference>
<evidence type="ECO:0000256" key="11">
    <source>
        <dbReference type="ARBA" id="ARBA00042864"/>
    </source>
</evidence>
<dbReference type="Gene3D" id="3.90.600.10">
    <property type="entry name" value="Phosphoribosylglycinamide synthetase, C-terminal domain"/>
    <property type="match status" value="1"/>
</dbReference>
<keyword evidence="7 12" id="KW-0067">ATP-binding</keyword>
<proteinExistence type="inferred from homology"/>
<dbReference type="Pfam" id="PF02843">
    <property type="entry name" value="GARS_C"/>
    <property type="match status" value="1"/>
</dbReference>
<protein>
    <recommendedName>
        <fullName evidence="2">phosphoribosylamine--glycine ligase</fullName>
        <ecNumber evidence="2">6.3.4.13</ecNumber>
    </recommendedName>
    <alternativeName>
        <fullName evidence="10">Glycinamide ribonucleotide synthetase</fullName>
    </alternativeName>
    <alternativeName>
        <fullName evidence="11">Phosphoribosylglycinamide synthetase</fullName>
    </alternativeName>
</protein>
<accession>A0A0G4F9J7</accession>
<sequence>MSSKSHVVVVGSGGREHCISWKLAQSPKVGKVTVIPGNGGTSGVKCGEVEIVNESVSFAENFSAVVKFCKDQNVKLVVVGMEAPLVDGIADALTAAGLSVFGPSKAAAQLEGSKAFCKAFMDRHKVPTAAFQTFKGKEALPAALKFIDESPFDCVVKASGLAAGKGVIVPTGTGAAAKDEAKKAVHECMESGLFGAAGEEVVIEEKLVGPEVSVFAFCDGKTFITLAPSQDHKRAYDNDEGPNTGGMGAYAPAPVCTPEILEEIEQKVIKPTVDGMAAEGTPFVGVLFAGLMLTARGPLTLEFNVRLGDPETQVVLPLLKSDLYEILEAGASGSISSLPPVSYSDGAAVCVVLASGGYPGSYPKGKKIFGLEEVAGSMHDVVVFHAGTKKEEDGSCVTSGGRVLGVTALCDTLLAAKSRAYDAVKKIQWEGVQFRSDIAEKAFVPL</sequence>
<dbReference type="GO" id="GO:0009113">
    <property type="term" value="P:purine nucleobase biosynthetic process"/>
    <property type="evidence" value="ECO:0007669"/>
    <property type="project" value="InterPro"/>
</dbReference>
<dbReference type="GO" id="GO:0005524">
    <property type="term" value="F:ATP binding"/>
    <property type="evidence" value="ECO:0007669"/>
    <property type="project" value="UniProtKB-UniRule"/>
</dbReference>
<dbReference type="NCBIfam" id="TIGR00877">
    <property type="entry name" value="purD"/>
    <property type="match status" value="1"/>
</dbReference>
<dbReference type="InterPro" id="IPR020560">
    <property type="entry name" value="PRibGlycinamide_synth_C-dom"/>
</dbReference>
<evidence type="ECO:0000313" key="14">
    <source>
        <dbReference type="EMBL" id="CEM08922.1"/>
    </source>
</evidence>
<dbReference type="FunFam" id="3.90.600.10:FF:000001">
    <property type="entry name" value="Trifunctional purine biosynthetic protein adenosine-3"/>
    <property type="match status" value="1"/>
</dbReference>
<evidence type="ECO:0000256" key="4">
    <source>
        <dbReference type="ARBA" id="ARBA00022723"/>
    </source>
</evidence>
<dbReference type="SMART" id="SM01209">
    <property type="entry name" value="GARS_A"/>
    <property type="match status" value="1"/>
</dbReference>
<evidence type="ECO:0000256" key="10">
    <source>
        <dbReference type="ARBA" id="ARBA00042242"/>
    </source>
</evidence>
<dbReference type="Pfam" id="PF01071">
    <property type="entry name" value="GARS_A"/>
    <property type="match status" value="1"/>
</dbReference>
<dbReference type="HAMAP" id="MF_00138">
    <property type="entry name" value="GARS"/>
    <property type="match status" value="1"/>
</dbReference>
<comment type="pathway">
    <text evidence="1">Purine metabolism; IMP biosynthesis via de novo pathway; N(1)-(5-phospho-D-ribosyl)glycinamide from 5-phospho-alpha-D-ribose 1-diphosphate: step 2/2.</text>
</comment>
<dbReference type="InterPro" id="IPR013815">
    <property type="entry name" value="ATP_grasp_subdomain_1"/>
</dbReference>
<dbReference type="GO" id="GO:0004637">
    <property type="term" value="F:phosphoribosylamine-glycine ligase activity"/>
    <property type="evidence" value="ECO:0007669"/>
    <property type="project" value="UniProtKB-EC"/>
</dbReference>
<evidence type="ECO:0000256" key="12">
    <source>
        <dbReference type="PROSITE-ProRule" id="PRU00409"/>
    </source>
</evidence>
<evidence type="ECO:0000256" key="5">
    <source>
        <dbReference type="ARBA" id="ARBA00022741"/>
    </source>
</evidence>
<dbReference type="InterPro" id="IPR020559">
    <property type="entry name" value="PRibGlycinamide_synth_CS"/>
</dbReference>
<evidence type="ECO:0000256" key="2">
    <source>
        <dbReference type="ARBA" id="ARBA00013255"/>
    </source>
</evidence>
<dbReference type="Gene3D" id="3.30.470.20">
    <property type="entry name" value="ATP-grasp fold, B domain"/>
    <property type="match status" value="1"/>
</dbReference>
<keyword evidence="5 12" id="KW-0547">Nucleotide-binding</keyword>
<reference evidence="14" key="1">
    <citation type="submission" date="2014-11" db="EMBL/GenBank/DDBJ databases">
        <authorList>
            <person name="Otto D Thomas"/>
            <person name="Naeem Raeece"/>
        </authorList>
    </citation>
    <scope>NUCLEOTIDE SEQUENCE</scope>
</reference>
<dbReference type="GO" id="GO:0006189">
    <property type="term" value="P:'de novo' IMP biosynthetic process"/>
    <property type="evidence" value="ECO:0007669"/>
    <property type="project" value="UniProtKB-UniPathway"/>
</dbReference>
<organism evidence="14">
    <name type="scientific">Chromera velia CCMP2878</name>
    <dbReference type="NCBI Taxonomy" id="1169474"/>
    <lineage>
        <taxon>Eukaryota</taxon>
        <taxon>Sar</taxon>
        <taxon>Alveolata</taxon>
        <taxon>Colpodellida</taxon>
        <taxon>Chromeraceae</taxon>
        <taxon>Chromera</taxon>
    </lineage>
</organism>
<dbReference type="SUPFAM" id="SSF56059">
    <property type="entry name" value="Glutathione synthetase ATP-binding domain-like"/>
    <property type="match status" value="1"/>
</dbReference>
<evidence type="ECO:0000256" key="6">
    <source>
        <dbReference type="ARBA" id="ARBA00022755"/>
    </source>
</evidence>
<dbReference type="InterPro" id="IPR020561">
    <property type="entry name" value="PRibGlycinamid_synth_ATP-grasp"/>
</dbReference>
<evidence type="ECO:0000256" key="1">
    <source>
        <dbReference type="ARBA" id="ARBA00005174"/>
    </source>
</evidence>
<dbReference type="PhylomeDB" id="A0A0G4F9J7"/>
<keyword evidence="8" id="KW-0464">Manganese</keyword>
<dbReference type="Gene3D" id="3.30.1490.20">
    <property type="entry name" value="ATP-grasp fold, A domain"/>
    <property type="match status" value="1"/>
</dbReference>
<dbReference type="GO" id="GO:0046872">
    <property type="term" value="F:metal ion binding"/>
    <property type="evidence" value="ECO:0007669"/>
    <property type="project" value="UniProtKB-KW"/>
</dbReference>
<dbReference type="SUPFAM" id="SSF51246">
    <property type="entry name" value="Rudiment single hybrid motif"/>
    <property type="match status" value="1"/>
</dbReference>
<keyword evidence="6" id="KW-0658">Purine biosynthesis</keyword>
<dbReference type="PANTHER" id="PTHR43472:SF1">
    <property type="entry name" value="PHOSPHORIBOSYLAMINE--GLYCINE LIGASE, CHLOROPLASTIC"/>
    <property type="match status" value="1"/>
</dbReference>
<dbReference type="SUPFAM" id="SSF52440">
    <property type="entry name" value="PreATP-grasp domain"/>
    <property type="match status" value="1"/>
</dbReference>
<evidence type="ECO:0000256" key="8">
    <source>
        <dbReference type="ARBA" id="ARBA00023211"/>
    </source>
</evidence>
<name>A0A0G4F9J7_9ALVE</name>
<evidence type="ECO:0000256" key="7">
    <source>
        <dbReference type="ARBA" id="ARBA00022840"/>
    </source>
</evidence>
<dbReference type="InterPro" id="IPR016185">
    <property type="entry name" value="PreATP-grasp_dom_sf"/>
</dbReference>
<dbReference type="UniPathway" id="UPA00074">
    <property type="reaction ID" value="UER00125"/>
</dbReference>
<dbReference type="VEuPathDB" id="CryptoDB:Cvel_15742"/>
<keyword evidence="4" id="KW-0479">Metal-binding</keyword>
<dbReference type="InterPro" id="IPR020562">
    <property type="entry name" value="PRibGlycinamide_synth_N"/>
</dbReference>
<dbReference type="FunFam" id="3.40.50.20:FF:000006">
    <property type="entry name" value="Phosphoribosylamine--glycine ligase, chloroplastic"/>
    <property type="match status" value="1"/>
</dbReference>
<dbReference type="InterPro" id="IPR037123">
    <property type="entry name" value="PRibGlycinamide_synth_C_sf"/>
</dbReference>
<dbReference type="EMBL" id="CDMZ01000196">
    <property type="protein sequence ID" value="CEM08922.1"/>
    <property type="molecule type" value="Genomic_DNA"/>
</dbReference>
<evidence type="ECO:0000259" key="13">
    <source>
        <dbReference type="PROSITE" id="PS50975"/>
    </source>
</evidence>
<gene>
    <name evidence="14" type="ORF">Cvel_15742</name>
</gene>
<keyword evidence="3" id="KW-0436">Ligase</keyword>
<dbReference type="InterPro" id="IPR011054">
    <property type="entry name" value="Rudment_hybrid_motif"/>
</dbReference>
<comment type="similarity">
    <text evidence="9">Belongs to the GARS family.</text>
</comment>
<dbReference type="PROSITE" id="PS50975">
    <property type="entry name" value="ATP_GRASP"/>
    <property type="match status" value="1"/>
</dbReference>
<dbReference type="EC" id="6.3.4.13" evidence="2"/>
<dbReference type="SMART" id="SM01210">
    <property type="entry name" value="GARS_C"/>
    <property type="match status" value="1"/>
</dbReference>
<dbReference type="FunFam" id="3.30.470.20:FF:000018">
    <property type="entry name" value="Trifunctional purine biosynthetic protein adenosine-3"/>
    <property type="match status" value="1"/>
</dbReference>
<dbReference type="Pfam" id="PF02844">
    <property type="entry name" value="GARS_N"/>
    <property type="match status" value="1"/>
</dbReference>
<dbReference type="AlphaFoldDB" id="A0A0G4F9J7"/>
<feature type="domain" description="ATP-grasp" evidence="13">
    <location>
        <begin position="118"/>
        <end position="332"/>
    </location>
</feature>